<name>A0ABV3SLD0_9HYPH</name>
<dbReference type="Pfam" id="PF00528">
    <property type="entry name" value="BPD_transp_1"/>
    <property type="match status" value="1"/>
</dbReference>
<evidence type="ECO:0000313" key="11">
    <source>
        <dbReference type="Proteomes" id="UP001556692"/>
    </source>
</evidence>
<dbReference type="PANTHER" id="PTHR42929">
    <property type="entry name" value="INNER MEMBRANE ABC TRANSPORTER PERMEASE PROTEIN YDCU-RELATED-RELATED"/>
    <property type="match status" value="1"/>
</dbReference>
<feature type="transmembrane region" description="Helical" evidence="8">
    <location>
        <begin position="91"/>
        <end position="113"/>
    </location>
</feature>
<dbReference type="PANTHER" id="PTHR42929:SF1">
    <property type="entry name" value="INNER MEMBRANE ABC TRANSPORTER PERMEASE PROTEIN YDCU-RELATED"/>
    <property type="match status" value="1"/>
</dbReference>
<dbReference type="RefSeq" id="WP_367954222.1">
    <property type="nucleotide sequence ID" value="NZ_JBDPGJ010000002.1"/>
</dbReference>
<dbReference type="InterPro" id="IPR000515">
    <property type="entry name" value="MetI-like"/>
</dbReference>
<sequence length="306" mass="33240">MTTAAEGAGGLAAGRAPRRGSFLRSEEARGFALISPTFLFALAMLAAPILVIVAHSFWTQDYLTIDRTFTLENYRIALTEPIYRDLLGRSLVLSFTVSTLTVLLAYPVAYYISFHGGRHKALLLFLVTIPAWTSYLLRVMSWKVILGYNGVLNSALLGVGVIDEPSTAFLYNTNAVLIALTHAWAVFAILPIYVSLEKVDRTLLEAATDLGDGPVRRFLRVTLPLTMPGIIAALIIVMIPTVGDYVTPRLVGGKDGVMIANAIEVQFKKGANWPLGSALSVTTMVVITLMAGACVAVLRWAARRIR</sequence>
<evidence type="ECO:0000256" key="2">
    <source>
        <dbReference type="ARBA" id="ARBA00007069"/>
    </source>
</evidence>
<comment type="similarity">
    <text evidence="2">Belongs to the binding-protein-dependent transport system permease family. CysTW subfamily.</text>
</comment>
<comment type="caution">
    <text evidence="10">The sequence shown here is derived from an EMBL/GenBank/DDBJ whole genome shotgun (WGS) entry which is preliminary data.</text>
</comment>
<dbReference type="Gene3D" id="1.10.3720.10">
    <property type="entry name" value="MetI-like"/>
    <property type="match status" value="1"/>
</dbReference>
<evidence type="ECO:0000256" key="3">
    <source>
        <dbReference type="ARBA" id="ARBA00022448"/>
    </source>
</evidence>
<keyword evidence="6 8" id="KW-1133">Transmembrane helix</keyword>
<dbReference type="InterPro" id="IPR035906">
    <property type="entry name" value="MetI-like_sf"/>
</dbReference>
<evidence type="ECO:0000256" key="8">
    <source>
        <dbReference type="RuleBase" id="RU363032"/>
    </source>
</evidence>
<dbReference type="Proteomes" id="UP001556692">
    <property type="component" value="Unassembled WGS sequence"/>
</dbReference>
<evidence type="ECO:0000313" key="10">
    <source>
        <dbReference type="EMBL" id="MEX0406370.1"/>
    </source>
</evidence>
<reference evidence="10 11" key="1">
    <citation type="submission" date="2024-05" db="EMBL/GenBank/DDBJ databases">
        <authorList>
            <person name="Jiang F."/>
        </authorList>
    </citation>
    <scope>NUCLEOTIDE SEQUENCE [LARGE SCALE GENOMIC DNA]</scope>
    <source>
        <strain evidence="10 11">LZ166</strain>
    </source>
</reference>
<dbReference type="PROSITE" id="PS50928">
    <property type="entry name" value="ABC_TM1"/>
    <property type="match status" value="1"/>
</dbReference>
<keyword evidence="7 8" id="KW-0472">Membrane</keyword>
<feature type="transmembrane region" description="Helical" evidence="8">
    <location>
        <begin position="31"/>
        <end position="58"/>
    </location>
</feature>
<evidence type="ECO:0000259" key="9">
    <source>
        <dbReference type="PROSITE" id="PS50928"/>
    </source>
</evidence>
<feature type="transmembrane region" description="Helical" evidence="8">
    <location>
        <begin position="278"/>
        <end position="302"/>
    </location>
</feature>
<evidence type="ECO:0000256" key="5">
    <source>
        <dbReference type="ARBA" id="ARBA00022692"/>
    </source>
</evidence>
<organism evidence="10 11">
    <name type="scientific">Aquibium pacificus</name>
    <dbReference type="NCBI Taxonomy" id="3153579"/>
    <lineage>
        <taxon>Bacteria</taxon>
        <taxon>Pseudomonadati</taxon>
        <taxon>Pseudomonadota</taxon>
        <taxon>Alphaproteobacteria</taxon>
        <taxon>Hyphomicrobiales</taxon>
        <taxon>Phyllobacteriaceae</taxon>
        <taxon>Aquibium</taxon>
    </lineage>
</organism>
<keyword evidence="3 8" id="KW-0813">Transport</keyword>
<feature type="transmembrane region" description="Helical" evidence="8">
    <location>
        <begin position="217"/>
        <end position="239"/>
    </location>
</feature>
<accession>A0ABV3SLD0</accession>
<keyword evidence="11" id="KW-1185">Reference proteome</keyword>
<proteinExistence type="inferred from homology"/>
<evidence type="ECO:0000256" key="1">
    <source>
        <dbReference type="ARBA" id="ARBA00004651"/>
    </source>
</evidence>
<feature type="transmembrane region" description="Helical" evidence="8">
    <location>
        <begin position="174"/>
        <end position="196"/>
    </location>
</feature>
<evidence type="ECO:0000256" key="6">
    <source>
        <dbReference type="ARBA" id="ARBA00022989"/>
    </source>
</evidence>
<comment type="subcellular location">
    <subcellularLocation>
        <location evidence="1 8">Cell membrane</location>
        <topology evidence="1 8">Multi-pass membrane protein</topology>
    </subcellularLocation>
</comment>
<feature type="domain" description="ABC transmembrane type-1" evidence="9">
    <location>
        <begin position="87"/>
        <end position="294"/>
    </location>
</feature>
<evidence type="ECO:0000256" key="4">
    <source>
        <dbReference type="ARBA" id="ARBA00022475"/>
    </source>
</evidence>
<protein>
    <submittedName>
        <fullName evidence="10">ABC transporter permease</fullName>
    </submittedName>
</protein>
<keyword evidence="4" id="KW-1003">Cell membrane</keyword>
<dbReference type="CDD" id="cd06261">
    <property type="entry name" value="TM_PBP2"/>
    <property type="match status" value="1"/>
</dbReference>
<dbReference type="SUPFAM" id="SSF161098">
    <property type="entry name" value="MetI-like"/>
    <property type="match status" value="1"/>
</dbReference>
<evidence type="ECO:0000256" key="7">
    <source>
        <dbReference type="ARBA" id="ARBA00023136"/>
    </source>
</evidence>
<keyword evidence="5 8" id="KW-0812">Transmembrane</keyword>
<gene>
    <name evidence="10" type="ORF">ABGN05_11895</name>
</gene>
<feature type="transmembrane region" description="Helical" evidence="8">
    <location>
        <begin position="119"/>
        <end position="137"/>
    </location>
</feature>
<dbReference type="EMBL" id="JBDPGJ010000002">
    <property type="protein sequence ID" value="MEX0406370.1"/>
    <property type="molecule type" value="Genomic_DNA"/>
</dbReference>